<dbReference type="Gene3D" id="3.30.2010.10">
    <property type="entry name" value="Metalloproteases ('zincins'), catalytic domain"/>
    <property type="match status" value="1"/>
</dbReference>
<accession>X1G503</accession>
<dbReference type="EMBL" id="BARU01015548">
    <property type="protein sequence ID" value="GAH52961.1"/>
    <property type="molecule type" value="Genomic_DNA"/>
</dbReference>
<reference evidence="2" key="1">
    <citation type="journal article" date="2014" name="Front. Microbiol.">
        <title>High frequency of phylogenetically diverse reductive dehalogenase-homologous genes in deep subseafloor sedimentary metagenomes.</title>
        <authorList>
            <person name="Kawai M."/>
            <person name="Futagami T."/>
            <person name="Toyoda A."/>
            <person name="Takaki Y."/>
            <person name="Nishi S."/>
            <person name="Hori S."/>
            <person name="Arai W."/>
            <person name="Tsubouchi T."/>
            <person name="Morono Y."/>
            <person name="Uchiyama I."/>
            <person name="Ito T."/>
            <person name="Fujiyama A."/>
            <person name="Inagaki F."/>
            <person name="Takami H."/>
        </authorList>
    </citation>
    <scope>NUCLEOTIDE SEQUENCE</scope>
    <source>
        <strain evidence="2">Expedition CK06-06</strain>
    </source>
</reference>
<evidence type="ECO:0000259" key="1">
    <source>
        <dbReference type="Pfam" id="PF01863"/>
    </source>
</evidence>
<protein>
    <recommendedName>
        <fullName evidence="1">YgjP-like metallopeptidase domain-containing protein</fullName>
    </recommendedName>
</protein>
<organism evidence="2">
    <name type="scientific">marine sediment metagenome</name>
    <dbReference type="NCBI Taxonomy" id="412755"/>
    <lineage>
        <taxon>unclassified sequences</taxon>
        <taxon>metagenomes</taxon>
        <taxon>ecological metagenomes</taxon>
    </lineage>
</organism>
<feature type="domain" description="YgjP-like metallopeptidase" evidence="1">
    <location>
        <begin position="1"/>
        <end position="93"/>
    </location>
</feature>
<proteinExistence type="predicted"/>
<dbReference type="CDD" id="cd07344">
    <property type="entry name" value="M48_yhfN_like"/>
    <property type="match status" value="1"/>
</dbReference>
<dbReference type="Pfam" id="PF01863">
    <property type="entry name" value="YgjP-like"/>
    <property type="match status" value="1"/>
</dbReference>
<evidence type="ECO:0000313" key="2">
    <source>
        <dbReference type="EMBL" id="GAH52961.1"/>
    </source>
</evidence>
<gene>
    <name evidence="2" type="ORF">S03H2_26645</name>
</gene>
<sequence>GRNYQLEITQDDFIGVRFYSKFFISHQYKHEAGKLIQAWYLERAKEKLPPRIKVFADNLGVEYKKILVSDLKYSWASCTPKKNLNFNWRIIKA</sequence>
<comment type="caution">
    <text evidence="2">The sequence shown here is derived from an EMBL/GenBank/DDBJ whole genome shotgun (WGS) entry which is preliminary data.</text>
</comment>
<feature type="non-terminal residue" evidence="2">
    <location>
        <position position="1"/>
    </location>
</feature>
<feature type="non-terminal residue" evidence="2">
    <location>
        <position position="93"/>
    </location>
</feature>
<dbReference type="InterPro" id="IPR002725">
    <property type="entry name" value="YgjP-like_metallopeptidase"/>
</dbReference>
<dbReference type="AlphaFoldDB" id="X1G503"/>
<name>X1G503_9ZZZZ</name>